<name>A0A5C6RTK2_9FLAO</name>
<dbReference type="EMBL" id="VOOS01000003">
    <property type="protein sequence ID" value="TXB65265.1"/>
    <property type="molecule type" value="Genomic_DNA"/>
</dbReference>
<dbReference type="AlphaFoldDB" id="A0A5C6RTK2"/>
<organism evidence="1 2">
    <name type="scientific">Vicingus serpentipes</name>
    <dbReference type="NCBI Taxonomy" id="1926625"/>
    <lineage>
        <taxon>Bacteria</taxon>
        <taxon>Pseudomonadati</taxon>
        <taxon>Bacteroidota</taxon>
        <taxon>Flavobacteriia</taxon>
        <taxon>Flavobacteriales</taxon>
        <taxon>Vicingaceae</taxon>
        <taxon>Vicingus</taxon>
    </lineage>
</organism>
<dbReference type="RefSeq" id="WP_147100148.1">
    <property type="nucleotide sequence ID" value="NZ_VOOS01000003.1"/>
</dbReference>
<dbReference type="SUPFAM" id="SSF51161">
    <property type="entry name" value="Trimeric LpxA-like enzymes"/>
    <property type="match status" value="1"/>
</dbReference>
<evidence type="ECO:0000313" key="1">
    <source>
        <dbReference type="EMBL" id="TXB65265.1"/>
    </source>
</evidence>
<keyword evidence="2" id="KW-1185">Reference proteome</keyword>
<dbReference type="CDD" id="cd04647">
    <property type="entry name" value="LbH_MAT_like"/>
    <property type="match status" value="1"/>
</dbReference>
<evidence type="ECO:0000313" key="2">
    <source>
        <dbReference type="Proteomes" id="UP000321721"/>
    </source>
</evidence>
<comment type="caution">
    <text evidence="1">The sequence shown here is derived from an EMBL/GenBank/DDBJ whole genome shotgun (WGS) entry which is preliminary data.</text>
</comment>
<accession>A0A5C6RTK2</accession>
<dbReference type="GO" id="GO:0016746">
    <property type="term" value="F:acyltransferase activity"/>
    <property type="evidence" value="ECO:0007669"/>
    <property type="project" value="UniProtKB-KW"/>
</dbReference>
<protein>
    <submittedName>
        <fullName evidence="1">Acyltransferase</fullName>
    </submittedName>
</protein>
<dbReference type="Proteomes" id="UP000321721">
    <property type="component" value="Unassembled WGS sequence"/>
</dbReference>
<sequence length="190" mass="20794">MVGLIVYIEQACRNIRYRCKGRFFKLYLQLHGCKVGKGLKCMGFPKMRAVPKKNIVIGNNVTLGRHVVFEIGSEGKLTLGNNVLLADNILLSTISEIKIDDWAAIAENVSVRGSFHEMKKDKPYRLQGNVSEPIVLGEDTGIGAGCVVLMGVTVPKGVFIGSNSTVVKNIELVPYGIYGGTPLKLLKMRD</sequence>
<dbReference type="PANTHER" id="PTHR23416">
    <property type="entry name" value="SIALIC ACID SYNTHASE-RELATED"/>
    <property type="match status" value="1"/>
</dbReference>
<dbReference type="InterPro" id="IPR051159">
    <property type="entry name" value="Hexapeptide_acetyltransf"/>
</dbReference>
<keyword evidence="1" id="KW-0808">Transferase</keyword>
<keyword evidence="1" id="KW-0012">Acyltransferase</keyword>
<proteinExistence type="predicted"/>
<dbReference type="Gene3D" id="2.160.10.10">
    <property type="entry name" value="Hexapeptide repeat proteins"/>
    <property type="match status" value="1"/>
</dbReference>
<gene>
    <name evidence="1" type="ORF">FRY74_07535</name>
</gene>
<reference evidence="1 2" key="1">
    <citation type="submission" date="2019-08" db="EMBL/GenBank/DDBJ databases">
        <title>Genome of Vicingus serpentipes NCIMB 15042.</title>
        <authorList>
            <person name="Bowman J.P."/>
        </authorList>
    </citation>
    <scope>NUCLEOTIDE SEQUENCE [LARGE SCALE GENOMIC DNA]</scope>
    <source>
        <strain evidence="1 2">NCIMB 15042</strain>
    </source>
</reference>
<dbReference type="OrthoDB" id="9814490at2"/>
<dbReference type="InterPro" id="IPR011004">
    <property type="entry name" value="Trimer_LpxA-like_sf"/>
</dbReference>